<dbReference type="OrthoDB" id="9814001at2"/>
<dbReference type="InterPro" id="IPR036259">
    <property type="entry name" value="MFS_trans_sf"/>
</dbReference>
<keyword evidence="2" id="KW-0472">Membrane</keyword>
<evidence type="ECO:0000313" key="4">
    <source>
        <dbReference type="Proteomes" id="UP000184476"/>
    </source>
</evidence>
<feature type="transmembrane region" description="Helical" evidence="2">
    <location>
        <begin position="21"/>
        <end position="42"/>
    </location>
</feature>
<reference evidence="3 4" key="1">
    <citation type="submission" date="2016-11" db="EMBL/GenBank/DDBJ databases">
        <authorList>
            <person name="Jaros S."/>
            <person name="Januszkiewicz K."/>
            <person name="Wedrychowicz H."/>
        </authorList>
    </citation>
    <scope>NUCLEOTIDE SEQUENCE [LARGE SCALE GENOMIC DNA]</scope>
    <source>
        <strain evidence="3 4">DSM 44666</strain>
    </source>
</reference>
<evidence type="ECO:0000313" key="3">
    <source>
        <dbReference type="EMBL" id="SHF01780.1"/>
    </source>
</evidence>
<feature type="transmembrane region" description="Helical" evidence="2">
    <location>
        <begin position="190"/>
        <end position="209"/>
    </location>
</feature>
<feature type="transmembrane region" description="Helical" evidence="2">
    <location>
        <begin position="389"/>
        <end position="409"/>
    </location>
</feature>
<dbReference type="InterPro" id="IPR011701">
    <property type="entry name" value="MFS"/>
</dbReference>
<dbReference type="Gene3D" id="1.20.1250.20">
    <property type="entry name" value="MFS general substrate transporter like domains"/>
    <property type="match status" value="1"/>
</dbReference>
<dbReference type="Proteomes" id="UP000184476">
    <property type="component" value="Unassembled WGS sequence"/>
</dbReference>
<evidence type="ECO:0000256" key="2">
    <source>
        <dbReference type="SAM" id="Phobius"/>
    </source>
</evidence>
<dbReference type="GO" id="GO:0005886">
    <property type="term" value="C:plasma membrane"/>
    <property type="evidence" value="ECO:0007669"/>
    <property type="project" value="UniProtKB-SubCell"/>
</dbReference>
<feature type="transmembrane region" description="Helical" evidence="2">
    <location>
        <begin position="159"/>
        <end position="178"/>
    </location>
</feature>
<evidence type="ECO:0000256" key="1">
    <source>
        <dbReference type="ARBA" id="ARBA00004651"/>
    </source>
</evidence>
<organism evidence="3 4">
    <name type="scientific">Seinonella peptonophila</name>
    <dbReference type="NCBI Taxonomy" id="112248"/>
    <lineage>
        <taxon>Bacteria</taxon>
        <taxon>Bacillati</taxon>
        <taxon>Bacillota</taxon>
        <taxon>Bacilli</taxon>
        <taxon>Bacillales</taxon>
        <taxon>Thermoactinomycetaceae</taxon>
        <taxon>Seinonella</taxon>
    </lineage>
</organism>
<accession>A0A1M4Y7X6</accession>
<feature type="transmembrane region" description="Helical" evidence="2">
    <location>
        <begin position="237"/>
        <end position="260"/>
    </location>
</feature>
<protein>
    <submittedName>
        <fullName evidence="3">Predicted arabinose efflux permease, MFS family</fullName>
    </submittedName>
</protein>
<feature type="transmembrane region" description="Helical" evidence="2">
    <location>
        <begin position="416"/>
        <end position="435"/>
    </location>
</feature>
<keyword evidence="2" id="KW-0812">Transmembrane</keyword>
<feature type="transmembrane region" description="Helical" evidence="2">
    <location>
        <begin position="272"/>
        <end position="292"/>
    </location>
</feature>
<gene>
    <name evidence="3" type="ORF">SAMN05444392_10693</name>
</gene>
<keyword evidence="4" id="KW-1185">Reference proteome</keyword>
<feature type="transmembrane region" description="Helical" evidence="2">
    <location>
        <begin position="117"/>
        <end position="138"/>
    </location>
</feature>
<dbReference type="EMBL" id="FQVL01000006">
    <property type="protein sequence ID" value="SHF01780.1"/>
    <property type="molecule type" value="Genomic_DNA"/>
</dbReference>
<dbReference type="STRING" id="112248.SAMN05444392_10693"/>
<proteinExistence type="predicted"/>
<keyword evidence="2" id="KW-1133">Transmembrane helix</keyword>
<sequence>MQINKFVLGAKNVPLRILSALMLRGYPNLVRIVVITSGMVMTNMYVMTTPMTTMFHLKGIDGTGWIVAVFYIGTIPGAFMAPAHIHRHGGKSVMLASLATMAICSFILPFANIWIALAFRCLHGYAFGLAVTGGVIIIREALRESEAKQNLALATQGTINSILGGVTGPIAFMILNGIASSAGENNTHVYFIWALMGLFPVVIGMLLVWKKQKHITIEKPAVTTSRFRAWLTRTMDLPSYTIALLGIGVQITYSSITMFLPTYTFERGDGNVGAQAMMLTAIIAAITGPLMAQVTNNWGKIELEIVIARSMFVLVIPLIVIGGWGLLIAAFLIPIGIKANQLPTAQLARQSTKNKVAATAATGVSINLGNFIGNSLGGTIGEATDYSTAMWWTMMPCAVFSTVVAVVYWKTLAIKIALTKVILILSLWLGSPRLFSHQINEYW</sequence>
<comment type="subcellular location">
    <subcellularLocation>
        <location evidence="1">Cell membrane</location>
        <topology evidence="1">Multi-pass membrane protein</topology>
    </subcellularLocation>
</comment>
<dbReference type="AlphaFoldDB" id="A0A1M4Y7X6"/>
<dbReference type="SUPFAM" id="SSF103473">
    <property type="entry name" value="MFS general substrate transporter"/>
    <property type="match status" value="1"/>
</dbReference>
<feature type="transmembrane region" description="Helical" evidence="2">
    <location>
        <begin position="93"/>
        <end position="111"/>
    </location>
</feature>
<name>A0A1M4Y7X6_9BACL</name>
<dbReference type="Pfam" id="PF07690">
    <property type="entry name" value="MFS_1"/>
    <property type="match status" value="1"/>
</dbReference>
<feature type="transmembrane region" description="Helical" evidence="2">
    <location>
        <begin position="62"/>
        <end position="81"/>
    </location>
</feature>
<dbReference type="GO" id="GO:0022857">
    <property type="term" value="F:transmembrane transporter activity"/>
    <property type="evidence" value="ECO:0007669"/>
    <property type="project" value="InterPro"/>
</dbReference>
<feature type="transmembrane region" description="Helical" evidence="2">
    <location>
        <begin position="312"/>
        <end position="337"/>
    </location>
</feature>